<dbReference type="InterPro" id="IPR036691">
    <property type="entry name" value="Endo/exonu/phosph_ase_sf"/>
</dbReference>
<dbReference type="Proteomes" id="UP000001058">
    <property type="component" value="Unassembled WGS sequence"/>
</dbReference>
<evidence type="ECO:0000259" key="2">
    <source>
        <dbReference type="Pfam" id="PF22669"/>
    </source>
</evidence>
<dbReference type="KEGG" id="vcn:VOLCADRAFT_68952"/>
<dbReference type="AlphaFoldDB" id="D8UHB5"/>
<dbReference type="eggNOG" id="KOG0565">
    <property type="taxonomic scope" value="Eukaryota"/>
</dbReference>
<dbReference type="GO" id="GO:0046856">
    <property type="term" value="P:phosphatidylinositol dephosphorylation"/>
    <property type="evidence" value="ECO:0007669"/>
    <property type="project" value="InterPro"/>
</dbReference>
<dbReference type="PANTHER" id="PTHR11200">
    <property type="entry name" value="INOSITOL 5-PHOSPHATASE"/>
    <property type="match status" value="1"/>
</dbReference>
<evidence type="ECO:0000313" key="3">
    <source>
        <dbReference type="EMBL" id="EFJ40875.1"/>
    </source>
</evidence>
<dbReference type="Pfam" id="PF22669">
    <property type="entry name" value="Exo_endo_phos2"/>
    <property type="match status" value="1"/>
</dbReference>
<evidence type="ECO:0000313" key="4">
    <source>
        <dbReference type="Proteomes" id="UP000001058"/>
    </source>
</evidence>
<evidence type="ECO:0000256" key="1">
    <source>
        <dbReference type="ARBA" id="ARBA00010768"/>
    </source>
</evidence>
<organism evidence="4">
    <name type="scientific">Volvox carteri f. nagariensis</name>
    <dbReference type="NCBI Taxonomy" id="3068"/>
    <lineage>
        <taxon>Eukaryota</taxon>
        <taxon>Viridiplantae</taxon>
        <taxon>Chlorophyta</taxon>
        <taxon>core chlorophytes</taxon>
        <taxon>Chlorophyceae</taxon>
        <taxon>CS clade</taxon>
        <taxon>Chlamydomonadales</taxon>
        <taxon>Volvocaceae</taxon>
        <taxon>Volvox</taxon>
    </lineage>
</organism>
<comment type="similarity">
    <text evidence="1">Belongs to the inositol polyphosphate 5-phosphatase family.</text>
</comment>
<dbReference type="GeneID" id="9623159"/>
<dbReference type="PANTHER" id="PTHR11200:SF300">
    <property type="entry name" value="TYPE II INOSITOL 1,4,5-TRISPHOSPHATE 5-PHOSPHATASE"/>
    <property type="match status" value="1"/>
</dbReference>
<dbReference type="SUPFAM" id="SSF56219">
    <property type="entry name" value="DNase I-like"/>
    <property type="match status" value="1"/>
</dbReference>
<protein>
    <recommendedName>
        <fullName evidence="2">Inositol polyphosphate-related phosphatase domain-containing protein</fullName>
    </recommendedName>
</protein>
<dbReference type="Gene3D" id="3.60.10.10">
    <property type="entry name" value="Endonuclease/exonuclease/phosphatase"/>
    <property type="match status" value="1"/>
</dbReference>
<reference evidence="3 4" key="1">
    <citation type="journal article" date="2010" name="Science">
        <title>Genomic analysis of organismal complexity in the multicellular green alga Volvox carteri.</title>
        <authorList>
            <person name="Prochnik S.E."/>
            <person name="Umen J."/>
            <person name="Nedelcu A.M."/>
            <person name="Hallmann A."/>
            <person name="Miller S.M."/>
            <person name="Nishii I."/>
            <person name="Ferris P."/>
            <person name="Kuo A."/>
            <person name="Mitros T."/>
            <person name="Fritz-Laylin L.K."/>
            <person name="Hellsten U."/>
            <person name="Chapman J."/>
            <person name="Simakov O."/>
            <person name="Rensing S.A."/>
            <person name="Terry A."/>
            <person name="Pangilinan J."/>
            <person name="Kapitonov V."/>
            <person name="Jurka J."/>
            <person name="Salamov A."/>
            <person name="Shapiro H."/>
            <person name="Schmutz J."/>
            <person name="Grimwood J."/>
            <person name="Lindquist E."/>
            <person name="Lucas S."/>
            <person name="Grigoriev I.V."/>
            <person name="Schmitt R."/>
            <person name="Kirk D."/>
            <person name="Rokhsar D.S."/>
        </authorList>
    </citation>
    <scope>NUCLEOTIDE SEQUENCE [LARGE SCALE GENOMIC DNA]</scope>
    <source>
        <strain evidence="4">f. Nagariensis / Eve</strain>
    </source>
</reference>
<accession>D8UHB5</accession>
<dbReference type="InParanoid" id="D8UHB5"/>
<dbReference type="OrthoDB" id="62798at2759"/>
<name>D8UHB5_VOLCA</name>
<keyword evidence="4" id="KW-1185">Reference proteome</keyword>
<dbReference type="InterPro" id="IPR000300">
    <property type="entry name" value="IPPc"/>
</dbReference>
<dbReference type="GO" id="GO:0004439">
    <property type="term" value="F:phosphatidylinositol-4,5-bisphosphate 5-phosphatase activity"/>
    <property type="evidence" value="ECO:0007669"/>
    <property type="project" value="TreeGrafter"/>
</dbReference>
<dbReference type="RefSeq" id="XP_002958035.1">
    <property type="nucleotide sequence ID" value="XM_002957989.1"/>
</dbReference>
<dbReference type="STRING" id="3068.D8UHB5"/>
<dbReference type="InterPro" id="IPR046985">
    <property type="entry name" value="IP5"/>
</dbReference>
<gene>
    <name evidence="3" type="ORF">VOLCADRAFT_68952</name>
</gene>
<proteinExistence type="inferred from homology"/>
<sequence length="115" mass="13206">MVEVLWANDQLQKQQKKGKVLQGFKEMPIAFAPTFKFLRGTDEYDLRRAPSWTDRVLYLVRADPLFADLKPLYYMSVPELRTSDHKPVIAGFELSICPQHAGDNRHAQQRGCAIS</sequence>
<dbReference type="EMBL" id="GL378405">
    <property type="protein sequence ID" value="EFJ40875.1"/>
    <property type="molecule type" value="Genomic_DNA"/>
</dbReference>
<feature type="domain" description="Inositol polyphosphate-related phosphatase" evidence="2">
    <location>
        <begin position="3"/>
        <end position="90"/>
    </location>
</feature>